<dbReference type="Proteomes" id="UP001140094">
    <property type="component" value="Unassembled WGS sequence"/>
</dbReference>
<proteinExistence type="predicted"/>
<reference evidence="2" key="1">
    <citation type="submission" date="2022-07" db="EMBL/GenBank/DDBJ databases">
        <title>Phylogenomic reconstructions and comparative analyses of Kickxellomycotina fungi.</title>
        <authorList>
            <person name="Reynolds N.K."/>
            <person name="Stajich J.E."/>
            <person name="Barry K."/>
            <person name="Grigoriev I.V."/>
            <person name="Crous P."/>
            <person name="Smith M.E."/>
        </authorList>
    </citation>
    <scope>NUCLEOTIDE SEQUENCE</scope>
    <source>
        <strain evidence="2">NRRL 1565</strain>
    </source>
</reference>
<feature type="compositionally biased region" description="Polar residues" evidence="1">
    <location>
        <begin position="459"/>
        <end position="472"/>
    </location>
</feature>
<feature type="region of interest" description="Disordered" evidence="1">
    <location>
        <begin position="262"/>
        <end position="326"/>
    </location>
</feature>
<feature type="compositionally biased region" description="Polar residues" evidence="1">
    <location>
        <begin position="731"/>
        <end position="750"/>
    </location>
</feature>
<evidence type="ECO:0000256" key="1">
    <source>
        <dbReference type="SAM" id="MobiDB-lite"/>
    </source>
</evidence>
<protein>
    <submittedName>
        <fullName evidence="2">Uncharacterized protein</fullName>
    </submittedName>
</protein>
<feature type="compositionally biased region" description="Basic and acidic residues" evidence="1">
    <location>
        <begin position="1235"/>
        <end position="1260"/>
    </location>
</feature>
<feature type="region of interest" description="Disordered" evidence="1">
    <location>
        <begin position="1037"/>
        <end position="1076"/>
    </location>
</feature>
<evidence type="ECO:0000313" key="2">
    <source>
        <dbReference type="EMBL" id="KAJ2809295.1"/>
    </source>
</evidence>
<feature type="compositionally biased region" description="Basic residues" evidence="1">
    <location>
        <begin position="442"/>
        <end position="458"/>
    </location>
</feature>
<dbReference type="OrthoDB" id="436852at2759"/>
<accession>A0A9W8HZC0</accession>
<feature type="region of interest" description="Disordered" evidence="1">
    <location>
        <begin position="710"/>
        <end position="750"/>
    </location>
</feature>
<keyword evidence="3" id="KW-1185">Reference proteome</keyword>
<feature type="compositionally biased region" description="Acidic residues" evidence="1">
    <location>
        <begin position="421"/>
        <end position="431"/>
    </location>
</feature>
<feature type="compositionally biased region" description="Basic and acidic residues" evidence="1">
    <location>
        <begin position="957"/>
        <end position="967"/>
    </location>
</feature>
<feature type="compositionally biased region" description="Polar residues" evidence="1">
    <location>
        <begin position="877"/>
        <end position="909"/>
    </location>
</feature>
<feature type="compositionally biased region" description="Basic residues" evidence="1">
    <location>
        <begin position="154"/>
        <end position="169"/>
    </location>
</feature>
<feature type="region of interest" description="Disordered" evidence="1">
    <location>
        <begin position="397"/>
        <end position="479"/>
    </location>
</feature>
<feature type="region of interest" description="Disordered" evidence="1">
    <location>
        <begin position="877"/>
        <end position="975"/>
    </location>
</feature>
<organism evidence="2 3">
    <name type="scientific">Coemansia guatemalensis</name>
    <dbReference type="NCBI Taxonomy" id="2761395"/>
    <lineage>
        <taxon>Eukaryota</taxon>
        <taxon>Fungi</taxon>
        <taxon>Fungi incertae sedis</taxon>
        <taxon>Zoopagomycota</taxon>
        <taxon>Kickxellomycotina</taxon>
        <taxon>Kickxellomycetes</taxon>
        <taxon>Kickxellales</taxon>
        <taxon>Kickxellaceae</taxon>
        <taxon>Coemansia</taxon>
    </lineage>
</organism>
<gene>
    <name evidence="2" type="ORF">H4R20_000198</name>
</gene>
<feature type="compositionally biased region" description="Basic and acidic residues" evidence="1">
    <location>
        <begin position="575"/>
        <end position="585"/>
    </location>
</feature>
<name>A0A9W8HZC0_9FUNG</name>
<dbReference type="EMBL" id="JANBUO010000005">
    <property type="protein sequence ID" value="KAJ2809295.1"/>
    <property type="molecule type" value="Genomic_DNA"/>
</dbReference>
<feature type="compositionally biased region" description="Low complexity" evidence="1">
    <location>
        <begin position="1216"/>
        <end position="1229"/>
    </location>
</feature>
<feature type="compositionally biased region" description="Polar residues" evidence="1">
    <location>
        <begin position="923"/>
        <end position="935"/>
    </location>
</feature>
<evidence type="ECO:0000313" key="3">
    <source>
        <dbReference type="Proteomes" id="UP001140094"/>
    </source>
</evidence>
<feature type="region of interest" description="Disordered" evidence="1">
    <location>
        <begin position="125"/>
        <end position="177"/>
    </location>
</feature>
<feature type="compositionally biased region" description="Polar residues" evidence="1">
    <location>
        <begin position="125"/>
        <end position="151"/>
    </location>
</feature>
<feature type="compositionally biased region" description="Polar residues" evidence="1">
    <location>
        <begin position="710"/>
        <end position="720"/>
    </location>
</feature>
<feature type="region of interest" description="Disordered" evidence="1">
    <location>
        <begin position="575"/>
        <end position="595"/>
    </location>
</feature>
<comment type="caution">
    <text evidence="2">The sequence shown here is derived from an EMBL/GenBank/DDBJ whole genome shotgun (WGS) entry which is preliminary data.</text>
</comment>
<sequence>MFHGSCVGVAEKAPKYVCRECVHLHPRRRRTPQTILGTGRSQTADAPKNFEPIRKIPEANTGASTLTLSVASSNNDDAQSQDTSKTLHASIAADMDDDDICPICEDECTCANTDFATSGGFTASNSVHDRSSNGSATHQVIGSSHEPNITNAKKPQRSRPSPRKPRKQKTAAPTDRSLISRLVNTMGRKTTIDSQPVGDDEGVEELLDVSSLQGLAANNYAISSSDEELDDSAFASGINVDLNSHAASVALAQAVQMAKMKKRNAKGARPPRSESIKTMPAMASKNGRQHGKAAAGRGRERHSLPKKQQVLLPAPTPAAPLEEDEDEEFINITDVTSDEASGGLGSEAEPDQQAGIHIGNGMAALAESDDARILSDEDEDIEMEDAAYLAHMKESGFSSSSLSDVDDGHLGMVSSSGTGDSEVDSGAESDSESTSNTESMAVRRHIRRQLKRRHRKYRANTSGSIMDSSGSEAESDQELTFRAAQTEREHALVEYSRANDDHDDALLEMHLDQLRAVHNVIQDCPAPLLEHAAAAASASDDSSDLEREIVFTYHPQAGDSSDDLSDDIFEDWATDSRMRQGRDSESMDSDSSMSNATVNRMLVQEDNGHRSRSYSSDSYDEFYTRSAFLDMDSDDIGNPLNGDDSDIYGSGLDLNSASLALGVALSMEQQGYSKEDAAAAAAVAAAAYPNTGSGNSGSSAETLGDHAPTTTITASMNSNGEADPIDGIVSIKSSTPRANSSRIATGTHTPFTNSDWRMAAAAAAAAAYLDASNPPATPYVLPKDLNEARSPNVALSASAESSCFGEPVSTAGMSLPTTATETVDNTDPSGISLDWNCETKCGAELPAATRAPSAPTLGSGLFASHLPNSSFYKPLSSIRSPAKGSTTTATSNVQRDDAASTQPSAQSDSPFFANSAEGAGTGSADNGSVSASGEHTGQKRKADNNGSNDDVAASSDTEDKRVRRESQSDADQLYEPSTLDLSALFELDGAQVASPVTAAGVGTLMRERHNFSTWRGEDDGDDDDWLLTMDQLVDTDALLTKSPPPSPIEGANDVSDAFSHFTPGSGRGRTVSAAGGSDPFARWDRIPINIFRRSRALASSSHRLMSAQDDSMGGMSSLAMSAIKSSRQRRALVSSTLLTQHTLPAEASLQQHAMRLALRHDRRGMRRVQSTNAAAGALGLHMPPPPPPSTPLSARATIQTANATNWEGPPGSVSPSAIHRSSSHTATASAKRRSRALDFTRKPRSVDRSVSKSGRTGELRGRHRKLVSSGIVTDVGTPCGSSSQLSDCSESAAGTATSMALKSGNGVGFQTDDGGHESESEYAFDWLEDEEDLALFAMPEIHHANEIQQPQQQQPSMTMILASSSPMLMPFRTGSDGGSEPRR</sequence>
<feature type="region of interest" description="Disordered" evidence="1">
    <location>
        <begin position="1203"/>
        <end position="1262"/>
    </location>
</feature>